<gene>
    <name evidence="3" type="ORF">M1K48_08270</name>
</gene>
<evidence type="ECO:0000259" key="2">
    <source>
        <dbReference type="Pfam" id="PF07589"/>
    </source>
</evidence>
<dbReference type="NCBIfam" id="TIGR02595">
    <property type="entry name" value="PEP_CTERM"/>
    <property type="match status" value="1"/>
</dbReference>
<protein>
    <submittedName>
        <fullName evidence="3">FxDxF family PEP-CTERM protein</fullName>
    </submittedName>
</protein>
<dbReference type="Proteomes" id="UP000831921">
    <property type="component" value="Chromosome"/>
</dbReference>
<evidence type="ECO:0000313" key="3">
    <source>
        <dbReference type="EMBL" id="UUR06953.1"/>
    </source>
</evidence>
<dbReference type="NCBIfam" id="NF035944">
    <property type="entry name" value="PEPxxWA-CTERM"/>
    <property type="match status" value="1"/>
</dbReference>
<feature type="signal peptide" evidence="1">
    <location>
        <begin position="1"/>
        <end position="23"/>
    </location>
</feature>
<feature type="domain" description="Ice-binding protein C-terminal" evidence="2">
    <location>
        <begin position="160"/>
        <end position="185"/>
    </location>
</feature>
<reference evidence="3 4" key="1">
    <citation type="submission" date="2022-05" db="EMBL/GenBank/DDBJ databases">
        <title>S8-45 Sphingomonas ultraviolaceadurans.</title>
        <authorList>
            <person name="Liu Y."/>
        </authorList>
    </citation>
    <scope>NUCLEOTIDE SEQUENCE [LARGE SCALE GENOMIC DNA]</scope>
    <source>
        <strain evidence="3 4">S8-45</strain>
    </source>
</reference>
<dbReference type="InterPro" id="IPR013424">
    <property type="entry name" value="Ice-binding_C"/>
</dbReference>
<keyword evidence="4" id="KW-1185">Reference proteome</keyword>
<feature type="chain" id="PRO_5047508865" evidence="1">
    <location>
        <begin position="24"/>
        <end position="195"/>
    </location>
</feature>
<keyword evidence="1" id="KW-0732">Signal</keyword>
<sequence>MNSLKFGVAVAIAAAAIPGTAEAAQIVTTGTNATTVQVANLDAGTNNSFTIGFSDANLANPFNELLTFTTDVAGMLNILVGTVGASAENNVTFNNVFLTGTGLPNPNGVPLSQVLFDPNDTFVRNMISVGPGTYTLNIQGTPGTQNGSLSGNVAFNAIAAVPEPGTWAMMLLGFGAIGFSMRRTRRHAAHLYQAA</sequence>
<name>A0ABY5MS39_9SPHN</name>
<proteinExistence type="predicted"/>
<evidence type="ECO:0000256" key="1">
    <source>
        <dbReference type="SAM" id="SignalP"/>
    </source>
</evidence>
<dbReference type="NCBIfam" id="NF038126">
    <property type="entry name" value="PEP_CTERM_FxDxF"/>
    <property type="match status" value="1"/>
</dbReference>
<dbReference type="EMBL" id="CP097253">
    <property type="protein sequence ID" value="UUR06953.1"/>
    <property type="molecule type" value="Genomic_DNA"/>
</dbReference>
<dbReference type="RefSeq" id="WP_249454286.1">
    <property type="nucleotide sequence ID" value="NZ_CP097253.1"/>
</dbReference>
<organism evidence="3 4">
    <name type="scientific">Sphingomonas glaciei</name>
    <dbReference type="NCBI Taxonomy" id="2938948"/>
    <lineage>
        <taxon>Bacteria</taxon>
        <taxon>Pseudomonadati</taxon>
        <taxon>Pseudomonadota</taxon>
        <taxon>Alphaproteobacteria</taxon>
        <taxon>Sphingomonadales</taxon>
        <taxon>Sphingomonadaceae</taxon>
        <taxon>Sphingomonas</taxon>
    </lineage>
</organism>
<evidence type="ECO:0000313" key="4">
    <source>
        <dbReference type="Proteomes" id="UP000831921"/>
    </source>
</evidence>
<accession>A0ABY5MS39</accession>
<dbReference type="Pfam" id="PF07589">
    <property type="entry name" value="PEP-CTERM"/>
    <property type="match status" value="1"/>
</dbReference>